<evidence type="ECO:0008006" key="2">
    <source>
        <dbReference type="Google" id="ProtNLM"/>
    </source>
</evidence>
<reference evidence="1" key="1">
    <citation type="submission" date="2020-06" db="EMBL/GenBank/DDBJ databases">
        <authorList>
            <person name="Li T."/>
            <person name="Hu X."/>
            <person name="Zhang T."/>
            <person name="Song X."/>
            <person name="Zhang H."/>
            <person name="Dai N."/>
            <person name="Sheng W."/>
            <person name="Hou X."/>
            <person name="Wei L."/>
        </authorList>
    </citation>
    <scope>NUCLEOTIDE SEQUENCE</scope>
    <source>
        <strain evidence="1">KEN1</strain>
        <tissue evidence="1">Leaf</tissue>
    </source>
</reference>
<dbReference type="AlphaFoldDB" id="A0AAW2VVS8"/>
<reference evidence="1" key="2">
    <citation type="journal article" date="2024" name="Plant">
        <title>Genomic evolution and insights into agronomic trait innovations of Sesamum species.</title>
        <authorList>
            <person name="Miao H."/>
            <person name="Wang L."/>
            <person name="Qu L."/>
            <person name="Liu H."/>
            <person name="Sun Y."/>
            <person name="Le M."/>
            <person name="Wang Q."/>
            <person name="Wei S."/>
            <person name="Zheng Y."/>
            <person name="Lin W."/>
            <person name="Duan Y."/>
            <person name="Cao H."/>
            <person name="Xiong S."/>
            <person name="Wang X."/>
            <person name="Wei L."/>
            <person name="Li C."/>
            <person name="Ma Q."/>
            <person name="Ju M."/>
            <person name="Zhao R."/>
            <person name="Li G."/>
            <person name="Mu C."/>
            <person name="Tian Q."/>
            <person name="Mei H."/>
            <person name="Zhang T."/>
            <person name="Gao T."/>
            <person name="Zhang H."/>
        </authorList>
    </citation>
    <scope>NUCLEOTIDE SEQUENCE</scope>
    <source>
        <strain evidence="1">KEN1</strain>
    </source>
</reference>
<comment type="caution">
    <text evidence="1">The sequence shown here is derived from an EMBL/GenBank/DDBJ whole genome shotgun (WGS) entry which is preliminary data.</text>
</comment>
<dbReference type="EMBL" id="JACGWN010000009">
    <property type="protein sequence ID" value="KAL0433393.1"/>
    <property type="molecule type" value="Genomic_DNA"/>
</dbReference>
<evidence type="ECO:0000313" key="1">
    <source>
        <dbReference type="EMBL" id="KAL0433393.1"/>
    </source>
</evidence>
<sequence>MWFFVHVHDIPLSMMNLGVARLIGDRLGGFRDMDADESGCSWGASLRIRVSIDVTKPLKRVLKLKSPSGNELLTNYAKFDYEDGFQDPANSTPYGPWLRAPVPGRGHISMPQVGRPSPTSGASQVRPPLRTGVAVFGSFKGKVGDVGRGDHGVNNCHCLAGTQGTGHGIEGEEVESSPVGGLADRERVETIEGVEEQ</sequence>
<accession>A0AAW2VVS8</accession>
<name>A0AAW2VVS8_9LAMI</name>
<protein>
    <recommendedName>
        <fullName evidence="2">DUF4283 domain-containing protein</fullName>
    </recommendedName>
</protein>
<organism evidence="1">
    <name type="scientific">Sesamum latifolium</name>
    <dbReference type="NCBI Taxonomy" id="2727402"/>
    <lineage>
        <taxon>Eukaryota</taxon>
        <taxon>Viridiplantae</taxon>
        <taxon>Streptophyta</taxon>
        <taxon>Embryophyta</taxon>
        <taxon>Tracheophyta</taxon>
        <taxon>Spermatophyta</taxon>
        <taxon>Magnoliopsida</taxon>
        <taxon>eudicotyledons</taxon>
        <taxon>Gunneridae</taxon>
        <taxon>Pentapetalae</taxon>
        <taxon>asterids</taxon>
        <taxon>lamiids</taxon>
        <taxon>Lamiales</taxon>
        <taxon>Pedaliaceae</taxon>
        <taxon>Sesamum</taxon>
    </lineage>
</organism>
<gene>
    <name evidence="1" type="ORF">Slati_2673600</name>
</gene>
<proteinExistence type="predicted"/>